<reference evidence="1" key="2">
    <citation type="journal article" date="2024" name="Plant">
        <title>Genomic evolution and insights into agronomic trait innovations of Sesamum species.</title>
        <authorList>
            <person name="Miao H."/>
            <person name="Wang L."/>
            <person name="Qu L."/>
            <person name="Liu H."/>
            <person name="Sun Y."/>
            <person name="Le M."/>
            <person name="Wang Q."/>
            <person name="Wei S."/>
            <person name="Zheng Y."/>
            <person name="Lin W."/>
            <person name="Duan Y."/>
            <person name="Cao H."/>
            <person name="Xiong S."/>
            <person name="Wang X."/>
            <person name="Wei L."/>
            <person name="Li C."/>
            <person name="Ma Q."/>
            <person name="Ju M."/>
            <person name="Zhao R."/>
            <person name="Li G."/>
            <person name="Mu C."/>
            <person name="Tian Q."/>
            <person name="Mei H."/>
            <person name="Zhang T."/>
            <person name="Gao T."/>
            <person name="Zhang H."/>
        </authorList>
    </citation>
    <scope>NUCLEOTIDE SEQUENCE</scope>
    <source>
        <strain evidence="1">G02</strain>
    </source>
</reference>
<organism evidence="1">
    <name type="scientific">Sesamum radiatum</name>
    <name type="common">Black benniseed</name>
    <dbReference type="NCBI Taxonomy" id="300843"/>
    <lineage>
        <taxon>Eukaryota</taxon>
        <taxon>Viridiplantae</taxon>
        <taxon>Streptophyta</taxon>
        <taxon>Embryophyta</taxon>
        <taxon>Tracheophyta</taxon>
        <taxon>Spermatophyta</taxon>
        <taxon>Magnoliopsida</taxon>
        <taxon>eudicotyledons</taxon>
        <taxon>Gunneridae</taxon>
        <taxon>Pentapetalae</taxon>
        <taxon>asterids</taxon>
        <taxon>lamiids</taxon>
        <taxon>Lamiales</taxon>
        <taxon>Pedaliaceae</taxon>
        <taxon>Sesamum</taxon>
    </lineage>
</organism>
<gene>
    <name evidence="1" type="ORF">Sradi_2879100</name>
</gene>
<evidence type="ECO:0000313" key="1">
    <source>
        <dbReference type="EMBL" id="KAL0384848.1"/>
    </source>
</evidence>
<accession>A0AAW2RXN9</accession>
<comment type="caution">
    <text evidence="1">The sequence shown here is derived from an EMBL/GenBank/DDBJ whole genome shotgun (WGS) entry which is preliminary data.</text>
</comment>
<name>A0AAW2RXN9_SESRA</name>
<sequence length="186" mass="20509">MGYLLKQIMMNSLEKLLQMHVARILLHIWTIRSCCLLFSNETTMISKNSYVADKSAINPLEEIHDEAKETVGAVEVHDVEFAEENKGVPRVASGDALNRDNQPVQGEQCVTSNADLSLKPLDSVKGVASQVVNQTINVTVNRAFAGYTGKKLLVLDVNGLLVDISSYVPYDHDPDDIILKKAGEKE</sequence>
<reference evidence="1" key="1">
    <citation type="submission" date="2020-06" db="EMBL/GenBank/DDBJ databases">
        <authorList>
            <person name="Li T."/>
            <person name="Hu X."/>
            <person name="Zhang T."/>
            <person name="Song X."/>
            <person name="Zhang H."/>
            <person name="Dai N."/>
            <person name="Sheng W."/>
            <person name="Hou X."/>
            <person name="Wei L."/>
        </authorList>
    </citation>
    <scope>NUCLEOTIDE SEQUENCE</scope>
    <source>
        <strain evidence="1">G02</strain>
        <tissue evidence="1">Leaf</tissue>
    </source>
</reference>
<dbReference type="AlphaFoldDB" id="A0AAW2RXN9"/>
<dbReference type="EMBL" id="JACGWJ010000012">
    <property type="protein sequence ID" value="KAL0384848.1"/>
    <property type="molecule type" value="Genomic_DNA"/>
</dbReference>
<proteinExistence type="predicted"/>
<protein>
    <submittedName>
        <fullName evidence="1">Uncharacterized protein</fullName>
    </submittedName>
</protein>